<dbReference type="AlphaFoldDB" id="A0A9D1PSE8"/>
<name>A0A9D1PSE8_9SPIO</name>
<evidence type="ECO:0008006" key="4">
    <source>
        <dbReference type="Google" id="ProtNLM"/>
    </source>
</evidence>
<evidence type="ECO:0000256" key="1">
    <source>
        <dbReference type="SAM" id="SignalP"/>
    </source>
</evidence>
<evidence type="ECO:0000313" key="3">
    <source>
        <dbReference type="Proteomes" id="UP000823936"/>
    </source>
</evidence>
<gene>
    <name evidence="2" type="ORF">IAB12_01115</name>
</gene>
<reference evidence="2" key="1">
    <citation type="journal article" date="2021" name="PeerJ">
        <title>Extensive microbial diversity within the chicken gut microbiome revealed by metagenomics and culture.</title>
        <authorList>
            <person name="Gilroy R."/>
            <person name="Ravi A."/>
            <person name="Getino M."/>
            <person name="Pursley I."/>
            <person name="Horton D.L."/>
            <person name="Alikhan N.F."/>
            <person name="Baker D."/>
            <person name="Gharbi K."/>
            <person name="Hall N."/>
            <person name="Watson M."/>
            <person name="Adriaenssens E.M."/>
            <person name="Foster-Nyarko E."/>
            <person name="Jarju S."/>
            <person name="Secka A."/>
            <person name="Antonio M."/>
            <person name="Oren A."/>
            <person name="Chaudhuri R.R."/>
            <person name="La Ragione R."/>
            <person name="Hildebrand F."/>
            <person name="Pallen M.J."/>
        </authorList>
    </citation>
    <scope>NUCLEOTIDE SEQUENCE</scope>
    <source>
        <strain evidence="2">Gambia11-129</strain>
    </source>
</reference>
<organism evidence="2 3">
    <name type="scientific">Candidatus Ornithospirochaeta avicola</name>
    <dbReference type="NCBI Taxonomy" id="2840896"/>
    <lineage>
        <taxon>Bacteria</taxon>
        <taxon>Pseudomonadati</taxon>
        <taxon>Spirochaetota</taxon>
        <taxon>Spirochaetia</taxon>
        <taxon>Spirochaetales</taxon>
        <taxon>Spirochaetaceae</taxon>
        <taxon>Spirochaetaceae incertae sedis</taxon>
        <taxon>Candidatus Ornithospirochaeta</taxon>
    </lineage>
</organism>
<accession>A0A9D1PSE8</accession>
<reference evidence="2" key="2">
    <citation type="submission" date="2021-04" db="EMBL/GenBank/DDBJ databases">
        <authorList>
            <person name="Gilroy R."/>
        </authorList>
    </citation>
    <scope>NUCLEOTIDE SEQUENCE</scope>
    <source>
        <strain evidence="2">Gambia11-129</strain>
    </source>
</reference>
<feature type="signal peptide" evidence="1">
    <location>
        <begin position="1"/>
        <end position="20"/>
    </location>
</feature>
<keyword evidence="1" id="KW-0732">Signal</keyword>
<dbReference type="Proteomes" id="UP000823936">
    <property type="component" value="Unassembled WGS sequence"/>
</dbReference>
<dbReference type="NCBIfam" id="NF047328">
    <property type="entry name" value="OMP_TP0733"/>
    <property type="match status" value="1"/>
</dbReference>
<comment type="caution">
    <text evidence="2">The sequence shown here is derived from an EMBL/GenBank/DDBJ whole genome shotgun (WGS) entry which is preliminary data.</text>
</comment>
<dbReference type="EMBL" id="DXHU01000005">
    <property type="protein sequence ID" value="HIV98365.1"/>
    <property type="molecule type" value="Genomic_DNA"/>
</dbReference>
<feature type="chain" id="PRO_5038503411" description="Outer membrane protein beta-barrel domain-containing protein" evidence="1">
    <location>
        <begin position="21"/>
        <end position="197"/>
    </location>
</feature>
<sequence>MKKKILTALMIFLSSVSLFAAQPFYDTGSQIFTISAGVAFPDYMAVPKKDIAGSGMGAEGTHLTVGGYGSITYQVFTSPYIALGGEIGYQFHFDQSSSVFTNVPMLFKFTYVPLQGNIEIPLSLTAGINYISLAGNGKLTLSVGAEVGFRFFFTDEWGMGINGGVTFVPEFYLKSDRADYNGVSLFSPLTLSAVYRH</sequence>
<protein>
    <recommendedName>
        <fullName evidence="4">Outer membrane protein beta-barrel domain-containing protein</fullName>
    </recommendedName>
</protein>
<proteinExistence type="predicted"/>
<evidence type="ECO:0000313" key="2">
    <source>
        <dbReference type="EMBL" id="HIV98365.1"/>
    </source>
</evidence>